<dbReference type="AlphaFoldDB" id="A0A0S2E1M6"/>
<feature type="region of interest" description="Disordered" evidence="1">
    <location>
        <begin position="14"/>
        <end position="37"/>
    </location>
</feature>
<feature type="compositionally biased region" description="Basic and acidic residues" evidence="1">
    <location>
        <begin position="28"/>
        <end position="37"/>
    </location>
</feature>
<name>A0A0S2E1M6_LYSAN</name>
<dbReference type="RefSeq" id="WP_169795673.1">
    <property type="nucleotide sequence ID" value="NZ_CP011129.1"/>
</dbReference>
<dbReference type="PATRIC" id="fig|84531.7.peg.3445"/>
<evidence type="ECO:0000313" key="3">
    <source>
        <dbReference type="Proteomes" id="UP000060787"/>
    </source>
</evidence>
<dbReference type="STRING" id="84531.LA76x_2713"/>
<accession>A0A0S2E1M6</accession>
<dbReference type="Proteomes" id="UP000060787">
    <property type="component" value="Chromosome"/>
</dbReference>
<evidence type="ECO:0000256" key="1">
    <source>
        <dbReference type="SAM" id="MobiDB-lite"/>
    </source>
</evidence>
<dbReference type="KEGG" id="laq:GLA29479_3523"/>
<organism evidence="2 3">
    <name type="scientific">Lysobacter antibioticus</name>
    <dbReference type="NCBI Taxonomy" id="84531"/>
    <lineage>
        <taxon>Bacteria</taxon>
        <taxon>Pseudomonadati</taxon>
        <taxon>Pseudomonadota</taxon>
        <taxon>Gammaproteobacteria</taxon>
        <taxon>Lysobacterales</taxon>
        <taxon>Lysobacteraceae</taxon>
        <taxon>Lysobacter</taxon>
    </lineage>
</organism>
<evidence type="ECO:0000313" key="2">
    <source>
        <dbReference type="EMBL" id="ALN80843.1"/>
    </source>
</evidence>
<dbReference type="EMBL" id="CP011129">
    <property type="protein sequence ID" value="ALN80843.1"/>
    <property type="molecule type" value="Genomic_DNA"/>
</dbReference>
<protein>
    <submittedName>
        <fullName evidence="2">Uncharacterized protein</fullName>
    </submittedName>
</protein>
<dbReference type="KEGG" id="lab:LA76x_2713"/>
<sequence>MAVVINEFEVLAEPRPAAKSDANAGAKSEGEAPEKLEPRDVQAALRQIDQQCLRVWAH</sequence>
<gene>
    <name evidence="2" type="ORF">LA76x_2713</name>
</gene>
<reference evidence="2 3" key="1">
    <citation type="journal article" date="2015" name="BMC Genomics">
        <title>Comparative genomics and metabolic profiling of the genus Lysobacter.</title>
        <authorList>
            <person name="de Bruijn I."/>
            <person name="Cheng X."/>
            <person name="de Jager V."/>
            <person name="Exposito R.G."/>
            <person name="Watrous J."/>
            <person name="Patel N."/>
            <person name="Postma J."/>
            <person name="Dorrestein P.C."/>
            <person name="Kobayashi D."/>
            <person name="Raaijmakers J.M."/>
        </authorList>
    </citation>
    <scope>NUCLEOTIDE SEQUENCE [LARGE SCALE GENOMIC DNA]</scope>
    <source>
        <strain evidence="2 3">76</strain>
    </source>
</reference>
<proteinExistence type="predicted"/>
<keyword evidence="3" id="KW-1185">Reference proteome</keyword>